<name>X1KMJ4_9ZZZZ</name>
<proteinExistence type="predicted"/>
<dbReference type="EMBL" id="BARV01006120">
    <property type="protein sequence ID" value="GAI08307.1"/>
    <property type="molecule type" value="Genomic_DNA"/>
</dbReference>
<reference evidence="1" key="1">
    <citation type="journal article" date="2014" name="Front. Microbiol.">
        <title>High frequency of phylogenetically diverse reductive dehalogenase-homologous genes in deep subseafloor sedimentary metagenomes.</title>
        <authorList>
            <person name="Kawai M."/>
            <person name="Futagami T."/>
            <person name="Toyoda A."/>
            <person name="Takaki Y."/>
            <person name="Nishi S."/>
            <person name="Hori S."/>
            <person name="Arai W."/>
            <person name="Tsubouchi T."/>
            <person name="Morono Y."/>
            <person name="Uchiyama I."/>
            <person name="Ito T."/>
            <person name="Fujiyama A."/>
            <person name="Inagaki F."/>
            <person name="Takami H."/>
        </authorList>
    </citation>
    <scope>NUCLEOTIDE SEQUENCE</scope>
    <source>
        <strain evidence="1">Expedition CK06-06</strain>
    </source>
</reference>
<gene>
    <name evidence="1" type="ORF">S06H3_12512</name>
</gene>
<evidence type="ECO:0000313" key="1">
    <source>
        <dbReference type="EMBL" id="GAI08307.1"/>
    </source>
</evidence>
<organism evidence="1">
    <name type="scientific">marine sediment metagenome</name>
    <dbReference type="NCBI Taxonomy" id="412755"/>
    <lineage>
        <taxon>unclassified sequences</taxon>
        <taxon>metagenomes</taxon>
        <taxon>ecological metagenomes</taxon>
    </lineage>
</organism>
<sequence>MPISNPPTRIELDSQALSFTRPMADATGDVSYAGYRFKPRVLIAIGQVATTQVCVGFGDLALEDHFIALRGTGSWIDGVTFLFAGATGTDNQYGTLKSLDSDGFTITWTKAGSPTGTFKFKVLAIK</sequence>
<accession>X1KMJ4</accession>
<comment type="caution">
    <text evidence="1">The sequence shown here is derived from an EMBL/GenBank/DDBJ whole genome shotgun (WGS) entry which is preliminary data.</text>
</comment>
<dbReference type="AlphaFoldDB" id="X1KMJ4"/>
<protein>
    <submittedName>
        <fullName evidence="1">Uncharacterized protein</fullName>
    </submittedName>
</protein>